<evidence type="ECO:0008006" key="5">
    <source>
        <dbReference type="Google" id="ProtNLM"/>
    </source>
</evidence>
<dbReference type="InterPro" id="IPR016024">
    <property type="entry name" value="ARM-type_fold"/>
</dbReference>
<gene>
    <name evidence="3" type="ORF">FTUN_6684</name>
</gene>
<dbReference type="SUPFAM" id="SSF48371">
    <property type="entry name" value="ARM repeat"/>
    <property type="match status" value="1"/>
</dbReference>
<dbReference type="InterPro" id="IPR011989">
    <property type="entry name" value="ARM-like"/>
</dbReference>
<keyword evidence="2" id="KW-0732">Signal</keyword>
<evidence type="ECO:0000256" key="1">
    <source>
        <dbReference type="SAM" id="MobiDB-lite"/>
    </source>
</evidence>
<feature type="signal peptide" evidence="2">
    <location>
        <begin position="1"/>
        <end position="28"/>
    </location>
</feature>
<name>A0A6M5Z050_9BACT</name>
<dbReference type="RefSeq" id="WP_227254517.1">
    <property type="nucleotide sequence ID" value="NZ_CP053452.2"/>
</dbReference>
<proteinExistence type="predicted"/>
<dbReference type="KEGG" id="ftj:FTUN_6684"/>
<organism evidence="3 4">
    <name type="scientific">Frigoriglobus tundricola</name>
    <dbReference type="NCBI Taxonomy" id="2774151"/>
    <lineage>
        <taxon>Bacteria</taxon>
        <taxon>Pseudomonadati</taxon>
        <taxon>Planctomycetota</taxon>
        <taxon>Planctomycetia</taxon>
        <taxon>Gemmatales</taxon>
        <taxon>Gemmataceae</taxon>
        <taxon>Frigoriglobus</taxon>
    </lineage>
</organism>
<evidence type="ECO:0000256" key="2">
    <source>
        <dbReference type="SAM" id="SignalP"/>
    </source>
</evidence>
<accession>A0A6M5Z050</accession>
<keyword evidence="4" id="KW-1185">Reference proteome</keyword>
<reference evidence="4" key="1">
    <citation type="submission" date="2020-05" db="EMBL/GenBank/DDBJ databases">
        <title>Frigoriglobus tundricola gen. nov., sp. nov., a psychrotolerant cellulolytic planctomycete of the family Gemmataceae with two divergent copies of 16S rRNA gene.</title>
        <authorList>
            <person name="Kulichevskaya I.S."/>
            <person name="Ivanova A.A."/>
            <person name="Naumoff D.G."/>
            <person name="Beletsky A.V."/>
            <person name="Rijpstra W.I.C."/>
            <person name="Sinninghe Damste J.S."/>
            <person name="Mardanov A.V."/>
            <person name="Ravin N.V."/>
            <person name="Dedysh S.N."/>
        </authorList>
    </citation>
    <scope>NUCLEOTIDE SEQUENCE [LARGE SCALE GENOMIC DNA]</scope>
    <source>
        <strain evidence="4">PL17</strain>
    </source>
</reference>
<dbReference type="Proteomes" id="UP000503447">
    <property type="component" value="Chromosome"/>
</dbReference>
<evidence type="ECO:0000313" key="4">
    <source>
        <dbReference type="Proteomes" id="UP000503447"/>
    </source>
</evidence>
<dbReference type="EMBL" id="CP053452">
    <property type="protein sequence ID" value="QJW99086.1"/>
    <property type="molecule type" value="Genomic_DNA"/>
</dbReference>
<evidence type="ECO:0000313" key="3">
    <source>
        <dbReference type="EMBL" id="QJW99086.1"/>
    </source>
</evidence>
<feature type="chain" id="PRO_5026651894" description="Cytochrome c domain-containing protein" evidence="2">
    <location>
        <begin position="29"/>
        <end position="512"/>
    </location>
</feature>
<protein>
    <recommendedName>
        <fullName evidence="5">Cytochrome c domain-containing protein</fullName>
    </recommendedName>
</protein>
<sequence length="512" mass="55365">MARCLNSGRCVVPLAAVTLLAMAGNSLAQQPASQPVLPPLPSFPVPNVPSPVVPDLPPLPPPSVGTAQTVPPQLTVAPSLPPLPPTSQRFYFQIDPSTPVKNLLPPPPKSGTRRGPVLTDDLTKVPEVAFQAKPDAPDKAVEQAAHQLAKINHLNAKRTDAFMTELLEARADLAGLPFVMGDDCRTSGERAKQFTIAATTVRQALNHGVQNFWNIFGTLCDQQDAARSKTDKALAAHVTVARIAALMQMFAAESPELRLGLVKYLTGVAQPEATKALARLAIFTSEDDVRLAAVDALKVRREKDYTEILVNGLRCPWPAVAKRAADAIARLEREDLIPELVKLLEVEDPRLPQAKRKGWVDVPVVREMVKLNHHQNCVMCHAPAGSGVVSASAITAEVAVLGQPLPTPAEGYRKSTPELMIRVDVTYLRPDFSAVLAVGDAHPWPEEQRFDFLVRERQLTNEEAATYHEKLTPKGAGVLSPYHKAALAALRDMTGKDAAPTAAAWRELLGSR</sequence>
<dbReference type="Gene3D" id="1.25.10.10">
    <property type="entry name" value="Leucine-rich Repeat Variant"/>
    <property type="match status" value="1"/>
</dbReference>
<feature type="region of interest" description="Disordered" evidence="1">
    <location>
        <begin position="97"/>
        <end position="118"/>
    </location>
</feature>
<dbReference type="AlphaFoldDB" id="A0A6M5Z050"/>